<keyword evidence="3" id="KW-1185">Reference proteome</keyword>
<evidence type="ECO:0000313" key="3">
    <source>
        <dbReference type="Proteomes" id="UP000237105"/>
    </source>
</evidence>
<organism evidence="2 3">
    <name type="scientific">Parasponia andersonii</name>
    <name type="common">Sponia andersonii</name>
    <dbReference type="NCBI Taxonomy" id="3476"/>
    <lineage>
        <taxon>Eukaryota</taxon>
        <taxon>Viridiplantae</taxon>
        <taxon>Streptophyta</taxon>
        <taxon>Embryophyta</taxon>
        <taxon>Tracheophyta</taxon>
        <taxon>Spermatophyta</taxon>
        <taxon>Magnoliopsida</taxon>
        <taxon>eudicotyledons</taxon>
        <taxon>Gunneridae</taxon>
        <taxon>Pentapetalae</taxon>
        <taxon>rosids</taxon>
        <taxon>fabids</taxon>
        <taxon>Rosales</taxon>
        <taxon>Cannabaceae</taxon>
        <taxon>Parasponia</taxon>
    </lineage>
</organism>
<name>A0A2P5B996_PARAD</name>
<sequence>MNALSKWTATSSLCHHLIIVGFLPRKSRHTALATIQKLGDDFSNNRPSQTYQSSAVASE</sequence>
<dbReference type="Proteomes" id="UP000237105">
    <property type="component" value="Unassembled WGS sequence"/>
</dbReference>
<proteinExistence type="predicted"/>
<gene>
    <name evidence="2" type="ORF">PanWU01x14_259450</name>
</gene>
<feature type="region of interest" description="Disordered" evidence="1">
    <location>
        <begin position="40"/>
        <end position="59"/>
    </location>
</feature>
<evidence type="ECO:0000256" key="1">
    <source>
        <dbReference type="SAM" id="MobiDB-lite"/>
    </source>
</evidence>
<comment type="caution">
    <text evidence="2">The sequence shown here is derived from an EMBL/GenBank/DDBJ whole genome shotgun (WGS) entry which is preliminary data.</text>
</comment>
<evidence type="ECO:0000313" key="2">
    <source>
        <dbReference type="EMBL" id="PON45334.1"/>
    </source>
</evidence>
<reference evidence="3" key="1">
    <citation type="submission" date="2016-06" db="EMBL/GenBank/DDBJ databases">
        <title>Parallel loss of symbiosis genes in relatives of nitrogen-fixing non-legume Parasponia.</title>
        <authorList>
            <person name="Van Velzen R."/>
            <person name="Holmer R."/>
            <person name="Bu F."/>
            <person name="Rutten L."/>
            <person name="Van Zeijl A."/>
            <person name="Liu W."/>
            <person name="Santuari L."/>
            <person name="Cao Q."/>
            <person name="Sharma T."/>
            <person name="Shen D."/>
            <person name="Roswanjaya Y."/>
            <person name="Wardhani T."/>
            <person name="Kalhor M.S."/>
            <person name="Jansen J."/>
            <person name="Van den Hoogen J."/>
            <person name="Gungor B."/>
            <person name="Hartog M."/>
            <person name="Hontelez J."/>
            <person name="Verver J."/>
            <person name="Yang W.-C."/>
            <person name="Schijlen E."/>
            <person name="Repin R."/>
            <person name="Schilthuizen M."/>
            <person name="Schranz E."/>
            <person name="Heidstra R."/>
            <person name="Miyata K."/>
            <person name="Fedorova E."/>
            <person name="Kohlen W."/>
            <person name="Bisseling T."/>
            <person name="Smit S."/>
            <person name="Geurts R."/>
        </authorList>
    </citation>
    <scope>NUCLEOTIDE SEQUENCE [LARGE SCALE GENOMIC DNA]</scope>
    <source>
        <strain evidence="3">cv. WU1-14</strain>
    </source>
</reference>
<feature type="compositionally biased region" description="Polar residues" evidence="1">
    <location>
        <begin position="42"/>
        <end position="59"/>
    </location>
</feature>
<feature type="non-terminal residue" evidence="2">
    <location>
        <position position="59"/>
    </location>
</feature>
<dbReference type="EMBL" id="JXTB01000333">
    <property type="protein sequence ID" value="PON45334.1"/>
    <property type="molecule type" value="Genomic_DNA"/>
</dbReference>
<dbReference type="AlphaFoldDB" id="A0A2P5B996"/>
<protein>
    <submittedName>
        <fullName evidence="2">Uncharacterized protein</fullName>
    </submittedName>
</protein>
<accession>A0A2P5B996</accession>